<dbReference type="AlphaFoldDB" id="A0AAV5TNF9"/>
<dbReference type="Proteomes" id="UP001432027">
    <property type="component" value="Unassembled WGS sequence"/>
</dbReference>
<keyword evidence="2" id="KW-0472">Membrane</keyword>
<evidence type="ECO:0000256" key="1">
    <source>
        <dbReference type="SAM" id="MobiDB-lite"/>
    </source>
</evidence>
<organism evidence="3 4">
    <name type="scientific">Pristionchus entomophagus</name>
    <dbReference type="NCBI Taxonomy" id="358040"/>
    <lineage>
        <taxon>Eukaryota</taxon>
        <taxon>Metazoa</taxon>
        <taxon>Ecdysozoa</taxon>
        <taxon>Nematoda</taxon>
        <taxon>Chromadorea</taxon>
        <taxon>Rhabditida</taxon>
        <taxon>Rhabditina</taxon>
        <taxon>Diplogasteromorpha</taxon>
        <taxon>Diplogasteroidea</taxon>
        <taxon>Neodiplogasteridae</taxon>
        <taxon>Pristionchus</taxon>
    </lineage>
</organism>
<reference evidence="3" key="1">
    <citation type="submission" date="2023-10" db="EMBL/GenBank/DDBJ databases">
        <title>Genome assembly of Pristionchus species.</title>
        <authorList>
            <person name="Yoshida K."/>
            <person name="Sommer R.J."/>
        </authorList>
    </citation>
    <scope>NUCLEOTIDE SEQUENCE</scope>
    <source>
        <strain evidence="3">RS0144</strain>
    </source>
</reference>
<dbReference type="EMBL" id="BTSX01000004">
    <property type="protein sequence ID" value="GMS95953.1"/>
    <property type="molecule type" value="Genomic_DNA"/>
</dbReference>
<sequence length="149" mass="16686">SSSSSSSLAIPVDRQQERSRLTTTMTACPPHLRGVLCDWPLCDHGKVQPSTRECICNDGWAMPHCNECIPTRWGENCDKEYSRPSAPLPTVPYLPEVLVFVIISIIFIALAGMIRQFCKRGTDRDTTDRIPPPPYEVIAKYDQPPPYAP</sequence>
<keyword evidence="2" id="KW-0812">Transmembrane</keyword>
<feature type="transmembrane region" description="Helical" evidence="2">
    <location>
        <begin position="93"/>
        <end position="114"/>
    </location>
</feature>
<evidence type="ECO:0008006" key="5">
    <source>
        <dbReference type="Google" id="ProtNLM"/>
    </source>
</evidence>
<evidence type="ECO:0000313" key="4">
    <source>
        <dbReference type="Proteomes" id="UP001432027"/>
    </source>
</evidence>
<feature type="non-terminal residue" evidence="3">
    <location>
        <position position="1"/>
    </location>
</feature>
<name>A0AAV5TNF9_9BILA</name>
<keyword evidence="2" id="KW-1133">Transmembrane helix</keyword>
<evidence type="ECO:0000313" key="3">
    <source>
        <dbReference type="EMBL" id="GMS95953.1"/>
    </source>
</evidence>
<comment type="caution">
    <text evidence="3">The sequence shown here is derived from an EMBL/GenBank/DDBJ whole genome shotgun (WGS) entry which is preliminary data.</text>
</comment>
<protein>
    <recommendedName>
        <fullName evidence="5">EGF-like domain-containing protein</fullName>
    </recommendedName>
</protein>
<feature type="region of interest" description="Disordered" evidence="1">
    <location>
        <begin position="122"/>
        <end position="149"/>
    </location>
</feature>
<accession>A0AAV5TNF9</accession>
<evidence type="ECO:0000256" key="2">
    <source>
        <dbReference type="SAM" id="Phobius"/>
    </source>
</evidence>
<gene>
    <name evidence="3" type="ORF">PENTCL1PPCAC_18128</name>
</gene>
<proteinExistence type="predicted"/>
<keyword evidence="4" id="KW-1185">Reference proteome</keyword>